<dbReference type="EMBL" id="CM037027">
    <property type="protein sequence ID" value="KAH7658586.1"/>
    <property type="molecule type" value="Genomic_DNA"/>
</dbReference>
<gene>
    <name evidence="1" type="ORF">IHE45_17G098200</name>
</gene>
<name>A0ACB7UE74_DIOAL</name>
<protein>
    <submittedName>
        <fullName evidence="1">B3 DNA binding domain-containing protein</fullName>
    </submittedName>
</protein>
<proteinExistence type="predicted"/>
<reference evidence="2" key="1">
    <citation type="journal article" date="2022" name="Nat. Commun.">
        <title>Chromosome evolution and the genetic basis of agronomically important traits in greater yam.</title>
        <authorList>
            <person name="Bredeson J.V."/>
            <person name="Lyons J.B."/>
            <person name="Oniyinde I.O."/>
            <person name="Okereke N.R."/>
            <person name="Kolade O."/>
            <person name="Nnabue I."/>
            <person name="Nwadili C.O."/>
            <person name="Hribova E."/>
            <person name="Parker M."/>
            <person name="Nwogha J."/>
            <person name="Shu S."/>
            <person name="Carlson J."/>
            <person name="Kariba R."/>
            <person name="Muthemba S."/>
            <person name="Knop K."/>
            <person name="Barton G.J."/>
            <person name="Sherwood A.V."/>
            <person name="Lopez-Montes A."/>
            <person name="Asiedu R."/>
            <person name="Jamnadass R."/>
            <person name="Muchugi A."/>
            <person name="Goodstein D."/>
            <person name="Egesi C.N."/>
            <person name="Featherston J."/>
            <person name="Asfaw A."/>
            <person name="Simpson G.G."/>
            <person name="Dolezel J."/>
            <person name="Hendre P.S."/>
            <person name="Van Deynze A."/>
            <person name="Kumar P.L."/>
            <person name="Obidiegwu J.E."/>
            <person name="Bhattacharjee R."/>
            <person name="Rokhsar D.S."/>
        </authorList>
    </citation>
    <scope>NUCLEOTIDE SEQUENCE [LARGE SCALE GENOMIC DNA]</scope>
    <source>
        <strain evidence="2">cv. TDa95/00328</strain>
    </source>
</reference>
<comment type="caution">
    <text evidence="1">The sequence shown here is derived from an EMBL/GenBank/DDBJ whole genome shotgun (WGS) entry which is preliminary data.</text>
</comment>
<accession>A0ACB7UE74</accession>
<evidence type="ECO:0000313" key="2">
    <source>
        <dbReference type="Proteomes" id="UP000827976"/>
    </source>
</evidence>
<keyword evidence="2" id="KW-1185">Reference proteome</keyword>
<organism evidence="1 2">
    <name type="scientific">Dioscorea alata</name>
    <name type="common">Purple yam</name>
    <dbReference type="NCBI Taxonomy" id="55571"/>
    <lineage>
        <taxon>Eukaryota</taxon>
        <taxon>Viridiplantae</taxon>
        <taxon>Streptophyta</taxon>
        <taxon>Embryophyta</taxon>
        <taxon>Tracheophyta</taxon>
        <taxon>Spermatophyta</taxon>
        <taxon>Magnoliopsida</taxon>
        <taxon>Liliopsida</taxon>
        <taxon>Dioscoreales</taxon>
        <taxon>Dioscoreaceae</taxon>
        <taxon>Dioscorea</taxon>
    </lineage>
</organism>
<dbReference type="Proteomes" id="UP000827976">
    <property type="component" value="Chromosome 17"/>
</dbReference>
<sequence>MDASIPSFFKIFLPNLAANRLLIPPKFVQHLRHESKGMVHLKGPTGKIWNVELVEDGKEMAFEKGWKEFVADHSIVLGDFLLFGYEGSSCFTVLVYEKTACQKQFVSSPQGDDVSVAIENENTRKRRIDDDHGGDRTKLNQIKASSNDKQESEEIDRGNFRAKTASKTAMLPSKTPALPLRFSARERKKSVTCLCCNSCTDELVAETTSKHPRVSSNDQPKIPDSAIPDKLINEIKEESEHPEPPTKGTKSRSGARHKLQQSQSLTYNINDMHIPKCGYVESHRRPVTKDEIAHPVRMAKSFKSKYPFVTIVMQKAYVYRGFMLHIPNAFARKHLVKVPMEMILWDPNGIRWEVLCKCHSKRTSFTAGWYRFSLVNNLERNDVCIFELIKSNEMRVHIFRVVEEITPLIKWKK</sequence>
<evidence type="ECO:0000313" key="1">
    <source>
        <dbReference type="EMBL" id="KAH7658586.1"/>
    </source>
</evidence>